<dbReference type="Pfam" id="PF13452">
    <property type="entry name" value="FAS1_DH_region"/>
    <property type="match status" value="1"/>
</dbReference>
<dbReference type="PIRSF" id="PIRSF018072">
    <property type="entry name" value="UCP018072"/>
    <property type="match status" value="1"/>
</dbReference>
<evidence type="ECO:0000313" key="2">
    <source>
        <dbReference type="EMBL" id="AOH54840.1"/>
    </source>
</evidence>
<keyword evidence="3" id="KW-1185">Reference proteome</keyword>
<dbReference type="RefSeq" id="WP_064465202.1">
    <property type="nucleotide sequence ID" value="NZ_CP017080.1"/>
</dbReference>
<name>A0A1B3XNU9_9BACI</name>
<dbReference type="InterPro" id="IPR016709">
    <property type="entry name" value="HadA-like"/>
</dbReference>
<dbReference type="SUPFAM" id="SSF54637">
    <property type="entry name" value="Thioesterase/thiol ester dehydrase-isomerase"/>
    <property type="match status" value="1"/>
</dbReference>
<dbReference type="InterPro" id="IPR039569">
    <property type="entry name" value="FAS1-like_DH_region"/>
</dbReference>
<evidence type="ECO:0000259" key="1">
    <source>
        <dbReference type="Pfam" id="PF13452"/>
    </source>
</evidence>
<proteinExistence type="predicted"/>
<feature type="domain" description="FAS1-like dehydratase" evidence="1">
    <location>
        <begin position="6"/>
        <end position="131"/>
    </location>
</feature>
<protein>
    <submittedName>
        <fullName evidence="2">Dehydratase</fullName>
    </submittedName>
</protein>
<dbReference type="STRING" id="264697.ABE28_010795"/>
<dbReference type="EMBL" id="CP017080">
    <property type="protein sequence ID" value="AOH54840.1"/>
    <property type="molecule type" value="Genomic_DNA"/>
</dbReference>
<dbReference type="Proteomes" id="UP000077926">
    <property type="component" value="Chromosome"/>
</dbReference>
<dbReference type="AlphaFoldDB" id="A0A1B3XNU9"/>
<accession>A0A1B3XNU9</accession>
<dbReference type="InterPro" id="IPR029069">
    <property type="entry name" value="HotDog_dom_sf"/>
</dbReference>
<evidence type="ECO:0000313" key="3">
    <source>
        <dbReference type="Proteomes" id="UP000077926"/>
    </source>
</evidence>
<sequence length="150" mass="17065">MFNDSIGKRSKPVKNFVERGAVRKFAFSIGDPHPIFIDEEAGRQSRYGANIAPPTFPRVFDYGMIDSLNLPEKGLIHGEQVYRYNRPLLVGEEITCYSKVKDYYEKKGKQGEMGFLAMKNYGLDADGNMVFSAEQLVIINETIRKKVMSK</sequence>
<dbReference type="Gene3D" id="3.10.129.10">
    <property type="entry name" value="Hotdog Thioesterase"/>
    <property type="match status" value="1"/>
</dbReference>
<dbReference type="OrthoDB" id="160199at2"/>
<organism evidence="2 3">
    <name type="scientific">Peribacillus muralis</name>
    <dbReference type="NCBI Taxonomy" id="264697"/>
    <lineage>
        <taxon>Bacteria</taxon>
        <taxon>Bacillati</taxon>
        <taxon>Bacillota</taxon>
        <taxon>Bacilli</taxon>
        <taxon>Bacillales</taxon>
        <taxon>Bacillaceae</taxon>
        <taxon>Peribacillus</taxon>
    </lineage>
</organism>
<dbReference type="KEGG" id="bmur:ABE28_010795"/>
<gene>
    <name evidence="2" type="ORF">ABE28_010795</name>
</gene>
<reference evidence="2 3" key="1">
    <citation type="submission" date="2016-08" db="EMBL/GenBank/DDBJ databases">
        <title>Complete genome sequence of Bacillus muralis G25-68, a strain with toxicity to nematodes.</title>
        <authorList>
            <person name="Zheng Z."/>
        </authorList>
    </citation>
    <scope>NUCLEOTIDE SEQUENCE [LARGE SCALE GENOMIC DNA]</scope>
    <source>
        <strain evidence="2 3">G25-68</strain>
    </source>
</reference>
<dbReference type="CDD" id="cd03441">
    <property type="entry name" value="R_hydratase_like"/>
    <property type="match status" value="1"/>
</dbReference>